<sequence length="251" mass="26108">MTPEAAPPADPAGVTPPADAPRGSFVRATRTQKLIARRMVEAKTSVPEFTVALDVAMDAPLAARAALKEGAAGSSGGVVPSLNDMVIRAVALALRDHPRVNGSFDAEAGGFHLWDEVDVGFAVAAPDTLVVPVVRDADRRSLAEIAVETRALAAAVRDRTISPEQLAGGTFTVSNLGMLGIRHFEAVINPPQAAILAVGALRPTVVPARDSTAVATLMTVTLTSDHRIVYGADAAAFLNAVRDLLEEPGRL</sequence>
<dbReference type="SUPFAM" id="SSF52777">
    <property type="entry name" value="CoA-dependent acyltransferases"/>
    <property type="match status" value="1"/>
</dbReference>
<evidence type="ECO:0000256" key="1">
    <source>
        <dbReference type="SAM" id="MobiDB-lite"/>
    </source>
</evidence>
<gene>
    <name evidence="3" type="ORF">R7226_04440</name>
</gene>
<dbReference type="InterPro" id="IPR001078">
    <property type="entry name" value="2-oxoacid_DH_actylTfrase"/>
</dbReference>
<feature type="region of interest" description="Disordered" evidence="1">
    <location>
        <begin position="1"/>
        <end position="24"/>
    </location>
</feature>
<name>A0ABU4HJT5_9ACTN</name>
<proteinExistence type="predicted"/>
<dbReference type="EMBL" id="JAWSTH010000006">
    <property type="protein sequence ID" value="MDW5593571.1"/>
    <property type="molecule type" value="Genomic_DNA"/>
</dbReference>
<dbReference type="InterPro" id="IPR023213">
    <property type="entry name" value="CAT-like_dom_sf"/>
</dbReference>
<accession>A0ABU4HJT5</accession>
<dbReference type="Proteomes" id="UP001284601">
    <property type="component" value="Unassembled WGS sequence"/>
</dbReference>
<dbReference type="InterPro" id="IPR045257">
    <property type="entry name" value="E2/Pdx1"/>
</dbReference>
<keyword evidence="4" id="KW-1185">Reference proteome</keyword>
<protein>
    <submittedName>
        <fullName evidence="3">2-oxo acid dehydrogenase subunit E2</fullName>
    </submittedName>
</protein>
<comment type="caution">
    <text evidence="3">The sequence shown here is derived from an EMBL/GenBank/DDBJ whole genome shotgun (WGS) entry which is preliminary data.</text>
</comment>
<evidence type="ECO:0000259" key="2">
    <source>
        <dbReference type="Pfam" id="PF00198"/>
    </source>
</evidence>
<organism evidence="3 4">
    <name type="scientific">Conexibacter stalactiti</name>
    <dbReference type="NCBI Taxonomy" id="1940611"/>
    <lineage>
        <taxon>Bacteria</taxon>
        <taxon>Bacillati</taxon>
        <taxon>Actinomycetota</taxon>
        <taxon>Thermoleophilia</taxon>
        <taxon>Solirubrobacterales</taxon>
        <taxon>Conexibacteraceae</taxon>
        <taxon>Conexibacter</taxon>
    </lineage>
</organism>
<feature type="compositionally biased region" description="Pro residues" evidence="1">
    <location>
        <begin position="1"/>
        <end position="10"/>
    </location>
</feature>
<dbReference type="Gene3D" id="3.30.559.10">
    <property type="entry name" value="Chloramphenicol acetyltransferase-like domain"/>
    <property type="match status" value="1"/>
</dbReference>
<dbReference type="PANTHER" id="PTHR23151">
    <property type="entry name" value="DIHYDROLIPOAMIDE ACETYL/SUCCINYL-TRANSFERASE-RELATED"/>
    <property type="match status" value="1"/>
</dbReference>
<dbReference type="RefSeq" id="WP_318595832.1">
    <property type="nucleotide sequence ID" value="NZ_JAWSTH010000006.1"/>
</dbReference>
<evidence type="ECO:0000313" key="4">
    <source>
        <dbReference type="Proteomes" id="UP001284601"/>
    </source>
</evidence>
<reference evidence="4" key="1">
    <citation type="submission" date="2023-07" db="EMBL/GenBank/DDBJ databases">
        <title>Conexibacter stalactiti sp. nov., isolated from stalactites in a lava cave and emended description of the genus Conexibacter.</title>
        <authorList>
            <person name="Lee S.D."/>
        </authorList>
    </citation>
    <scope>NUCLEOTIDE SEQUENCE [LARGE SCALE GENOMIC DNA]</scope>
    <source>
        <strain evidence="4">KCTC 39840</strain>
    </source>
</reference>
<evidence type="ECO:0000313" key="3">
    <source>
        <dbReference type="EMBL" id="MDW5593571.1"/>
    </source>
</evidence>
<feature type="domain" description="2-oxoacid dehydrogenase acyltransferase catalytic" evidence="2">
    <location>
        <begin position="26"/>
        <end position="250"/>
    </location>
</feature>
<dbReference type="PANTHER" id="PTHR23151:SF90">
    <property type="entry name" value="DIHYDROLIPOYLLYSINE-RESIDUE ACETYLTRANSFERASE COMPONENT OF PYRUVATE DEHYDROGENASE COMPLEX, MITOCHONDRIAL-RELATED"/>
    <property type="match status" value="1"/>
</dbReference>
<dbReference type="Pfam" id="PF00198">
    <property type="entry name" value="2-oxoacid_dh"/>
    <property type="match status" value="1"/>
</dbReference>